<dbReference type="PANTHER" id="PTHR12149">
    <property type="entry name" value="FRUCTOSAMINE 3 KINASE-RELATED PROTEIN"/>
    <property type="match status" value="1"/>
</dbReference>
<protein>
    <recommendedName>
        <fullName evidence="1">protein-ribulosamine 3-kinase</fullName>
        <ecNumber evidence="1">2.7.1.172</ecNumber>
    </recommendedName>
</protein>
<comment type="catalytic activity">
    <reaction evidence="2">
        <text>N(6)-D-ribulosyl-L-lysyl-[protein] + ATP = N(6)-(3-O-phospho-D-ribulosyl)-L-lysyl-[protein] + ADP + H(+)</text>
        <dbReference type="Rhea" id="RHEA:48432"/>
        <dbReference type="Rhea" id="RHEA-COMP:12103"/>
        <dbReference type="Rhea" id="RHEA-COMP:12104"/>
        <dbReference type="ChEBI" id="CHEBI:15378"/>
        <dbReference type="ChEBI" id="CHEBI:30616"/>
        <dbReference type="ChEBI" id="CHEBI:90418"/>
        <dbReference type="ChEBI" id="CHEBI:90420"/>
        <dbReference type="ChEBI" id="CHEBI:456216"/>
        <dbReference type="EC" id="2.7.1.172"/>
    </reaction>
    <physiologicalReaction direction="left-to-right" evidence="2">
        <dbReference type="Rhea" id="RHEA:48433"/>
    </physiologicalReaction>
</comment>
<dbReference type="AlphaFoldDB" id="A0AAE8N1G2"/>
<dbReference type="SUPFAM" id="SSF56112">
    <property type="entry name" value="Protein kinase-like (PK-like)"/>
    <property type="match status" value="1"/>
</dbReference>
<dbReference type="InterPro" id="IPR016477">
    <property type="entry name" value="Fructo-/Ketosamine-3-kinase"/>
</dbReference>
<dbReference type="EC" id="2.7.1.172" evidence="1"/>
<dbReference type="Gene3D" id="3.90.1200.10">
    <property type="match status" value="1"/>
</dbReference>
<reference evidence="3" key="1">
    <citation type="submission" date="2018-03" db="EMBL/GenBank/DDBJ databases">
        <authorList>
            <person name="Guldener U."/>
        </authorList>
    </citation>
    <scope>NUCLEOTIDE SEQUENCE</scope>
</reference>
<evidence type="ECO:0000256" key="1">
    <source>
        <dbReference type="ARBA" id="ARBA00011961"/>
    </source>
</evidence>
<sequence>MAEGEYEAQRALEVHIPDNVVHPVAWGLLEDSQNKAFFLADFINLRARSPPIAQFFTVLKKLHQSSTSPNGKFGFHVTTFYGAPAMRTEWTDTWEEFFVREFRSNLDFAQKNRGKHPGLQEVSEKFIETVIPRLLRPLETGGRSIKPTLCHGDLWDGNIQIDVDKKRPIIFDACCFYGHNESKDPRYALGPEFIDLYKKELGASEPVEDFDDRNALYSMRNDILTAGMWPQWASLLERVKDEMLRLLAKHPQGFSGFRDLREVNAARVLANTEVSVAGNYTPYASETITEAGRVSEATQLLTSGART</sequence>
<comment type="caution">
    <text evidence="3">The sequence shown here is derived from an EMBL/GenBank/DDBJ whole genome shotgun (WGS) entry which is preliminary data.</text>
</comment>
<dbReference type="InterPro" id="IPR011009">
    <property type="entry name" value="Kinase-like_dom_sf"/>
</dbReference>
<organism evidence="3 4">
    <name type="scientific">Cephalotrichum gorgonifer</name>
    <dbReference type="NCBI Taxonomy" id="2041049"/>
    <lineage>
        <taxon>Eukaryota</taxon>
        <taxon>Fungi</taxon>
        <taxon>Dikarya</taxon>
        <taxon>Ascomycota</taxon>
        <taxon>Pezizomycotina</taxon>
        <taxon>Sordariomycetes</taxon>
        <taxon>Hypocreomycetidae</taxon>
        <taxon>Microascales</taxon>
        <taxon>Microascaceae</taxon>
        <taxon>Cephalotrichum</taxon>
    </lineage>
</organism>
<dbReference type="GO" id="GO:0102193">
    <property type="term" value="F:protein-ribulosamine 3-kinase activity"/>
    <property type="evidence" value="ECO:0007669"/>
    <property type="project" value="UniProtKB-EC"/>
</dbReference>
<gene>
    <name evidence="3" type="ORF">DNG_07386</name>
</gene>
<proteinExistence type="predicted"/>
<dbReference type="Pfam" id="PF03881">
    <property type="entry name" value="Fructosamin_kin"/>
    <property type="match status" value="1"/>
</dbReference>
<evidence type="ECO:0000313" key="3">
    <source>
        <dbReference type="EMBL" id="SPO04701.1"/>
    </source>
</evidence>
<dbReference type="EMBL" id="ONZQ02000011">
    <property type="protein sequence ID" value="SPO04701.1"/>
    <property type="molecule type" value="Genomic_DNA"/>
</dbReference>
<keyword evidence="4" id="KW-1185">Reference proteome</keyword>
<accession>A0AAE8N1G2</accession>
<evidence type="ECO:0000313" key="4">
    <source>
        <dbReference type="Proteomes" id="UP001187682"/>
    </source>
</evidence>
<dbReference type="Proteomes" id="UP001187682">
    <property type="component" value="Unassembled WGS sequence"/>
</dbReference>
<dbReference type="PANTHER" id="PTHR12149:SF8">
    <property type="entry name" value="PROTEIN-RIBULOSAMINE 3-KINASE"/>
    <property type="match status" value="1"/>
</dbReference>
<evidence type="ECO:0000256" key="2">
    <source>
        <dbReference type="ARBA" id="ARBA00048655"/>
    </source>
</evidence>
<name>A0AAE8N1G2_9PEZI</name>